<dbReference type="AlphaFoldDB" id="A0A8H3M2U3"/>
<feature type="compositionally biased region" description="Polar residues" evidence="1">
    <location>
        <begin position="16"/>
        <end position="25"/>
    </location>
</feature>
<evidence type="ECO:0000313" key="2">
    <source>
        <dbReference type="EMBL" id="GES99687.1"/>
    </source>
</evidence>
<protein>
    <submittedName>
        <fullName evidence="2">Uncharacterized protein</fullName>
    </submittedName>
</protein>
<name>A0A8H3M2U3_9GLOM</name>
<dbReference type="Proteomes" id="UP000615446">
    <property type="component" value="Unassembled WGS sequence"/>
</dbReference>
<dbReference type="EMBL" id="BLAL01000283">
    <property type="protein sequence ID" value="GES99687.1"/>
    <property type="molecule type" value="Genomic_DNA"/>
</dbReference>
<reference evidence="2" key="1">
    <citation type="submission" date="2019-10" db="EMBL/GenBank/DDBJ databases">
        <title>Conservation and host-specific expression of non-tandemly repeated heterogenous ribosome RNA gene in arbuscular mycorrhizal fungi.</title>
        <authorList>
            <person name="Maeda T."/>
            <person name="Kobayashi Y."/>
            <person name="Nakagawa T."/>
            <person name="Ezawa T."/>
            <person name="Yamaguchi K."/>
            <person name="Bino T."/>
            <person name="Nishimoto Y."/>
            <person name="Shigenobu S."/>
            <person name="Kawaguchi M."/>
        </authorList>
    </citation>
    <scope>NUCLEOTIDE SEQUENCE</scope>
    <source>
        <strain evidence="2">HR1</strain>
    </source>
</reference>
<comment type="caution">
    <text evidence="2">The sequence shown here is derived from an EMBL/GenBank/DDBJ whole genome shotgun (WGS) entry which is preliminary data.</text>
</comment>
<evidence type="ECO:0000256" key="1">
    <source>
        <dbReference type="SAM" id="MobiDB-lite"/>
    </source>
</evidence>
<sequence>MIRSTMIRSKEIRSPGATNARRSNPNKKTFTVYDIPRRISDDDIYKIFKDNKKWILRKISIKKQRRYKSVKISVNWIRSKERSSDEKCLRIDLSYKEEIIVTRWFQGSWKAREIRDYLKNKLFTPILVDVTTENRPRYYDQLFRIYKIIITLYALNQLK</sequence>
<gene>
    <name evidence="2" type="ORF">RCL2_002617100</name>
</gene>
<evidence type="ECO:0000313" key="3">
    <source>
        <dbReference type="Proteomes" id="UP000615446"/>
    </source>
</evidence>
<organism evidence="2 3">
    <name type="scientific">Rhizophagus clarus</name>
    <dbReference type="NCBI Taxonomy" id="94130"/>
    <lineage>
        <taxon>Eukaryota</taxon>
        <taxon>Fungi</taxon>
        <taxon>Fungi incertae sedis</taxon>
        <taxon>Mucoromycota</taxon>
        <taxon>Glomeromycotina</taxon>
        <taxon>Glomeromycetes</taxon>
        <taxon>Glomerales</taxon>
        <taxon>Glomeraceae</taxon>
        <taxon>Rhizophagus</taxon>
    </lineage>
</organism>
<proteinExistence type="predicted"/>
<accession>A0A8H3M2U3</accession>
<feature type="region of interest" description="Disordered" evidence="1">
    <location>
        <begin position="1"/>
        <end position="25"/>
    </location>
</feature>